<organism evidence="1 2">
    <name type="scientific">Lactuca virosa</name>
    <dbReference type="NCBI Taxonomy" id="75947"/>
    <lineage>
        <taxon>Eukaryota</taxon>
        <taxon>Viridiplantae</taxon>
        <taxon>Streptophyta</taxon>
        <taxon>Embryophyta</taxon>
        <taxon>Tracheophyta</taxon>
        <taxon>Spermatophyta</taxon>
        <taxon>Magnoliopsida</taxon>
        <taxon>eudicotyledons</taxon>
        <taxon>Gunneridae</taxon>
        <taxon>Pentapetalae</taxon>
        <taxon>asterids</taxon>
        <taxon>campanulids</taxon>
        <taxon>Asterales</taxon>
        <taxon>Asteraceae</taxon>
        <taxon>Cichorioideae</taxon>
        <taxon>Cichorieae</taxon>
        <taxon>Lactucinae</taxon>
        <taxon>Lactuca</taxon>
    </lineage>
</organism>
<evidence type="ECO:0000313" key="2">
    <source>
        <dbReference type="Proteomes" id="UP001157418"/>
    </source>
</evidence>
<proteinExistence type="predicted"/>
<evidence type="ECO:0000313" key="1">
    <source>
        <dbReference type="EMBL" id="CAH1445709.1"/>
    </source>
</evidence>
<protein>
    <submittedName>
        <fullName evidence="1">Uncharacterized protein</fullName>
    </submittedName>
</protein>
<keyword evidence="2" id="KW-1185">Reference proteome</keyword>
<sequence length="71" mass="8162">MPPQLPNPNWPSITTGVGRLFLTLSMMLPPKKTLTNVYMRLFSFLVRTLLLQWRLTSGSLHLGMMIQTNLF</sequence>
<accession>A0AAU9P6H1</accession>
<comment type="caution">
    <text evidence="1">The sequence shown here is derived from an EMBL/GenBank/DDBJ whole genome shotgun (WGS) entry which is preliminary data.</text>
</comment>
<reference evidence="1 2" key="1">
    <citation type="submission" date="2022-01" db="EMBL/GenBank/DDBJ databases">
        <authorList>
            <person name="Xiong W."/>
            <person name="Schranz E."/>
        </authorList>
    </citation>
    <scope>NUCLEOTIDE SEQUENCE [LARGE SCALE GENOMIC DNA]</scope>
</reference>
<gene>
    <name evidence="1" type="ORF">LVIROSA_LOCUS31455</name>
</gene>
<name>A0AAU9P6H1_9ASTR</name>
<dbReference type="EMBL" id="CAKMRJ010005523">
    <property type="protein sequence ID" value="CAH1445709.1"/>
    <property type="molecule type" value="Genomic_DNA"/>
</dbReference>
<dbReference type="AlphaFoldDB" id="A0AAU9P6H1"/>
<dbReference type="Proteomes" id="UP001157418">
    <property type="component" value="Unassembled WGS sequence"/>
</dbReference>